<evidence type="ECO:0000256" key="4">
    <source>
        <dbReference type="ARBA" id="ARBA00022801"/>
    </source>
</evidence>
<evidence type="ECO:0000256" key="7">
    <source>
        <dbReference type="SAM" id="Phobius"/>
    </source>
</evidence>
<dbReference type="STRING" id="265719.SAMN04488509_10753"/>
<keyword evidence="4" id="KW-0378">Hydrolase</keyword>
<keyword evidence="6 7" id="KW-0472">Membrane</keyword>
<dbReference type="AlphaFoldDB" id="A0A1G6XP69"/>
<accession>A0A1G6XP69</accession>
<evidence type="ECO:0000256" key="5">
    <source>
        <dbReference type="ARBA" id="ARBA00022989"/>
    </source>
</evidence>
<dbReference type="Pfam" id="PF01694">
    <property type="entry name" value="Rhomboid"/>
    <property type="match status" value="1"/>
</dbReference>
<feature type="transmembrane region" description="Helical" evidence="7">
    <location>
        <begin position="107"/>
        <end position="126"/>
    </location>
</feature>
<feature type="transmembrane region" description="Helical" evidence="7">
    <location>
        <begin position="72"/>
        <end position="95"/>
    </location>
</feature>
<dbReference type="InterPro" id="IPR035952">
    <property type="entry name" value="Rhomboid-like_sf"/>
</dbReference>
<dbReference type="FunFam" id="1.20.1540.10:FF:000027">
    <property type="entry name" value="Rhomboid family intramembrane serine protease"/>
    <property type="match status" value="1"/>
</dbReference>
<dbReference type="Gene3D" id="1.20.1540.10">
    <property type="entry name" value="Rhomboid-like"/>
    <property type="match status" value="1"/>
</dbReference>
<protein>
    <submittedName>
        <fullName evidence="9">Membrane associated serine protease, rhomboid family</fullName>
    </submittedName>
</protein>
<name>A0A1G6XP69_9GAMM</name>
<evidence type="ECO:0000256" key="2">
    <source>
        <dbReference type="ARBA" id="ARBA00009045"/>
    </source>
</evidence>
<evidence type="ECO:0000256" key="6">
    <source>
        <dbReference type="ARBA" id="ARBA00023136"/>
    </source>
</evidence>
<keyword evidence="9" id="KW-0645">Protease</keyword>
<dbReference type="SUPFAM" id="SSF144091">
    <property type="entry name" value="Rhomboid-like"/>
    <property type="match status" value="1"/>
</dbReference>
<feature type="transmembrane region" description="Helical" evidence="7">
    <location>
        <begin position="17"/>
        <end position="36"/>
    </location>
</feature>
<sequence length="229" mass="24715">MNVFVSVPGRRRPQRRWVTPLIVALSMAGFVWLAPLEPAARAEFLLRWGTVPASLFSPSVLTSALLDGRALSLVSALFLHANWLHLLGNLLFLLIFGLPAERSLGPLRFLAVFFLCGVAANLSAAWSLDGTAAVIIGSSGAVSGLIGAFLVLFPRAELAIVLPLGVFLEFVRTPASVLIGIWALLQLMFAYVGPTFGAVAWWAHLAGFALGMILALLMRRGVERKLRRS</sequence>
<dbReference type="GO" id="GO:0006508">
    <property type="term" value="P:proteolysis"/>
    <property type="evidence" value="ECO:0007669"/>
    <property type="project" value="UniProtKB-KW"/>
</dbReference>
<keyword evidence="5 7" id="KW-1133">Transmembrane helix</keyword>
<dbReference type="GO" id="GO:0016020">
    <property type="term" value="C:membrane"/>
    <property type="evidence" value="ECO:0007669"/>
    <property type="project" value="UniProtKB-SubCell"/>
</dbReference>
<dbReference type="InterPro" id="IPR050925">
    <property type="entry name" value="Rhomboid_protease_S54"/>
</dbReference>
<comment type="subcellular location">
    <subcellularLocation>
        <location evidence="1">Membrane</location>
        <topology evidence="1">Multi-pass membrane protein</topology>
    </subcellularLocation>
</comment>
<dbReference type="InterPro" id="IPR022764">
    <property type="entry name" value="Peptidase_S54_rhomboid_dom"/>
</dbReference>
<keyword evidence="10" id="KW-1185">Reference proteome</keyword>
<dbReference type="PANTHER" id="PTHR43731">
    <property type="entry name" value="RHOMBOID PROTEASE"/>
    <property type="match status" value="1"/>
</dbReference>
<feature type="transmembrane region" description="Helical" evidence="7">
    <location>
        <begin position="132"/>
        <end position="153"/>
    </location>
</feature>
<evidence type="ECO:0000313" key="9">
    <source>
        <dbReference type="EMBL" id="SDD79086.1"/>
    </source>
</evidence>
<evidence type="ECO:0000256" key="3">
    <source>
        <dbReference type="ARBA" id="ARBA00022692"/>
    </source>
</evidence>
<gene>
    <name evidence="9" type="ORF">SAMN04488509_10753</name>
</gene>
<proteinExistence type="inferred from homology"/>
<evidence type="ECO:0000256" key="1">
    <source>
        <dbReference type="ARBA" id="ARBA00004141"/>
    </source>
</evidence>
<comment type="similarity">
    <text evidence="2">Belongs to the peptidase S54 family.</text>
</comment>
<evidence type="ECO:0000259" key="8">
    <source>
        <dbReference type="Pfam" id="PF01694"/>
    </source>
</evidence>
<dbReference type="PANTHER" id="PTHR43731:SF14">
    <property type="entry name" value="PRESENILIN-ASSOCIATED RHOMBOID-LIKE PROTEIN, MITOCHONDRIAL"/>
    <property type="match status" value="1"/>
</dbReference>
<feature type="transmembrane region" description="Helical" evidence="7">
    <location>
        <begin position="199"/>
        <end position="218"/>
    </location>
</feature>
<reference evidence="9 10" key="1">
    <citation type="submission" date="2016-10" db="EMBL/GenBank/DDBJ databases">
        <authorList>
            <person name="de Groot N.N."/>
        </authorList>
    </citation>
    <scope>NUCLEOTIDE SEQUENCE [LARGE SCALE GENOMIC DNA]</scope>
    <source>
        <strain evidence="9 10">DSM 16957</strain>
    </source>
</reference>
<keyword evidence="3 7" id="KW-0812">Transmembrane</keyword>
<evidence type="ECO:0000313" key="10">
    <source>
        <dbReference type="Proteomes" id="UP000199603"/>
    </source>
</evidence>
<dbReference type="GO" id="GO:0004252">
    <property type="term" value="F:serine-type endopeptidase activity"/>
    <property type="evidence" value="ECO:0007669"/>
    <property type="project" value="InterPro"/>
</dbReference>
<feature type="domain" description="Peptidase S54 rhomboid" evidence="8">
    <location>
        <begin position="70"/>
        <end position="220"/>
    </location>
</feature>
<dbReference type="Proteomes" id="UP000199603">
    <property type="component" value="Unassembled WGS sequence"/>
</dbReference>
<dbReference type="EMBL" id="FNAG01000007">
    <property type="protein sequence ID" value="SDD79086.1"/>
    <property type="molecule type" value="Genomic_DNA"/>
</dbReference>
<organism evidence="9 10">
    <name type="scientific">Aquimonas voraii</name>
    <dbReference type="NCBI Taxonomy" id="265719"/>
    <lineage>
        <taxon>Bacteria</taxon>
        <taxon>Pseudomonadati</taxon>
        <taxon>Pseudomonadota</taxon>
        <taxon>Gammaproteobacteria</taxon>
        <taxon>Lysobacterales</taxon>
        <taxon>Lysobacteraceae</taxon>
        <taxon>Aquimonas</taxon>
    </lineage>
</organism>